<feature type="transmembrane region" description="Helical" evidence="5">
    <location>
        <begin position="181"/>
        <end position="208"/>
    </location>
</feature>
<dbReference type="GO" id="GO:0005254">
    <property type="term" value="F:chloride channel activity"/>
    <property type="evidence" value="ECO:0007669"/>
    <property type="project" value="TreeGrafter"/>
</dbReference>
<dbReference type="Proteomes" id="UP000076078">
    <property type="component" value="Unassembled WGS sequence"/>
</dbReference>
<dbReference type="InterPro" id="IPR049452">
    <property type="entry name" value="Anoctamin_TM"/>
</dbReference>
<keyword evidence="4 5" id="KW-0472">Membrane</keyword>
<accession>A0A151ZEZ2</accession>
<feature type="transmembrane region" description="Helical" evidence="5">
    <location>
        <begin position="362"/>
        <end position="383"/>
    </location>
</feature>
<organism evidence="7 8">
    <name type="scientific">Tieghemostelium lacteum</name>
    <name type="common">Slime mold</name>
    <name type="synonym">Dictyostelium lacteum</name>
    <dbReference type="NCBI Taxonomy" id="361077"/>
    <lineage>
        <taxon>Eukaryota</taxon>
        <taxon>Amoebozoa</taxon>
        <taxon>Evosea</taxon>
        <taxon>Eumycetozoa</taxon>
        <taxon>Dictyostelia</taxon>
        <taxon>Dictyosteliales</taxon>
        <taxon>Raperosteliaceae</taxon>
        <taxon>Tieghemostelium</taxon>
    </lineage>
</organism>
<feature type="domain" description="Anoctamin transmembrane" evidence="6">
    <location>
        <begin position="174"/>
        <end position="697"/>
    </location>
</feature>
<feature type="transmembrane region" description="Helical" evidence="5">
    <location>
        <begin position="464"/>
        <end position="487"/>
    </location>
</feature>
<comment type="caution">
    <text evidence="7">The sequence shown here is derived from an EMBL/GenBank/DDBJ whole genome shotgun (WGS) entry which is preliminary data.</text>
</comment>
<dbReference type="PANTHER" id="PTHR12308">
    <property type="entry name" value="ANOCTAMIN"/>
    <property type="match status" value="1"/>
</dbReference>
<gene>
    <name evidence="7" type="ORF">DLAC_06523</name>
</gene>
<dbReference type="PANTHER" id="PTHR12308:SF73">
    <property type="entry name" value="ANOCTAMIN"/>
    <property type="match status" value="1"/>
</dbReference>
<feature type="transmembrane region" description="Helical" evidence="5">
    <location>
        <begin position="662"/>
        <end position="685"/>
    </location>
</feature>
<name>A0A151ZEZ2_TIELA</name>
<evidence type="ECO:0000313" key="8">
    <source>
        <dbReference type="Proteomes" id="UP000076078"/>
    </source>
</evidence>
<feature type="transmembrane region" description="Helical" evidence="5">
    <location>
        <begin position="220"/>
        <end position="237"/>
    </location>
</feature>
<dbReference type="FunCoup" id="A0A151ZEZ2">
    <property type="interactions" value="171"/>
</dbReference>
<dbReference type="InParanoid" id="A0A151ZEZ2"/>
<keyword evidence="3 5" id="KW-1133">Transmembrane helix</keyword>
<dbReference type="InterPro" id="IPR007632">
    <property type="entry name" value="Anoctamin"/>
</dbReference>
<dbReference type="OMA" id="CARREPF"/>
<protein>
    <recommendedName>
        <fullName evidence="6">Anoctamin transmembrane domain-containing protein</fullName>
    </recommendedName>
</protein>
<feature type="transmembrane region" description="Helical" evidence="5">
    <location>
        <begin position="627"/>
        <end position="650"/>
    </location>
</feature>
<dbReference type="GO" id="GO:0016020">
    <property type="term" value="C:membrane"/>
    <property type="evidence" value="ECO:0007669"/>
    <property type="project" value="UniProtKB-SubCell"/>
</dbReference>
<feature type="transmembrane region" description="Helical" evidence="5">
    <location>
        <begin position="410"/>
        <end position="428"/>
    </location>
</feature>
<reference evidence="7 8" key="1">
    <citation type="submission" date="2015-12" db="EMBL/GenBank/DDBJ databases">
        <title>Dictyostelia acquired genes for synthesis and detection of signals that induce cell-type specialization by lateral gene transfer from prokaryotes.</title>
        <authorList>
            <person name="Gloeckner G."/>
            <person name="Schaap P."/>
        </authorList>
    </citation>
    <scope>NUCLEOTIDE SEQUENCE [LARGE SCALE GENOMIC DNA]</scope>
    <source>
        <strain evidence="7 8">TK</strain>
    </source>
</reference>
<feature type="transmembrane region" description="Helical" evidence="5">
    <location>
        <begin position="324"/>
        <end position="350"/>
    </location>
</feature>
<evidence type="ECO:0000256" key="4">
    <source>
        <dbReference type="ARBA" id="ARBA00023136"/>
    </source>
</evidence>
<dbReference type="EMBL" id="LODT01000029">
    <property type="protein sequence ID" value="KYQ92531.1"/>
    <property type="molecule type" value="Genomic_DNA"/>
</dbReference>
<evidence type="ECO:0000256" key="3">
    <source>
        <dbReference type="ARBA" id="ARBA00022989"/>
    </source>
</evidence>
<comment type="subcellular location">
    <subcellularLocation>
        <location evidence="1">Membrane</location>
        <topology evidence="1">Multi-pass membrane protein</topology>
    </subcellularLocation>
</comment>
<dbReference type="Pfam" id="PF04547">
    <property type="entry name" value="Anoctamin"/>
    <property type="match status" value="1"/>
</dbReference>
<keyword evidence="8" id="KW-1185">Reference proteome</keyword>
<evidence type="ECO:0000313" key="7">
    <source>
        <dbReference type="EMBL" id="KYQ92531.1"/>
    </source>
</evidence>
<dbReference type="OrthoDB" id="18915at2759"/>
<proteinExistence type="predicted"/>
<evidence type="ECO:0000256" key="2">
    <source>
        <dbReference type="ARBA" id="ARBA00022692"/>
    </source>
</evidence>
<evidence type="ECO:0000259" key="6">
    <source>
        <dbReference type="Pfam" id="PF04547"/>
    </source>
</evidence>
<dbReference type="AlphaFoldDB" id="A0A151ZEZ2"/>
<evidence type="ECO:0000256" key="1">
    <source>
        <dbReference type="ARBA" id="ARBA00004141"/>
    </source>
</evidence>
<keyword evidence="2 5" id="KW-0812">Transmembrane</keyword>
<evidence type="ECO:0000256" key="5">
    <source>
        <dbReference type="SAM" id="Phobius"/>
    </source>
</evidence>
<sequence>MSDLDKIEPIQADFDVIEQEILHDSHDDVEMVICFDFSKDFDDIKKEYTNNEKNKEKDRDKYNFNFTSLIDIYNKTKEYLIANELEVKEYHGNVNTNHYFLLIAATDKVMCLNMIDLPYLYFEEFLDFIDKYPYHCPDDLKHVKEMIYPSFLSSPWEFTKTALYLPNRYIEKMNNYFGEEISFYFVFIRFYTMWLLMLLLIAIVVYGIGQSTDKNHISSSAFSILVAISSSFFLEFWKKYSNTFQWKWSMDDYTNQEVQSPNFKTNGKPKLGCYHNGEFIDEQFIIKEKLLSFDKTNSKVPEIIKRYFSPLPRLSPNQVFKRKLWTVIGLVVVGISVLIIPMVNISIFSLRIVLKKKISEPLVVSGLGSIINAVSITIFNKIYERISKRLTIKENHRIQSSFTSSYTSKLFIFQFVNSFTGLFYIAFIKNNVSLWGDSYLQDTCADVDTQKKGLWGGCVSDLEFQLFSILLVNLLTGIVLEVILPYITSYVMKKIDKTGPKEKKHPKKDKTPILQSITTRVSAVIGDGKLDDGANIIDIPIEVPKDSKQILDQPWEDQFYMQTYTSFDDYNEIILQYSYISLFIAASPIAILLATANNLIEMKSDLFKIIHIYRRPIYSGSKGIGHWYIFLEVIGFFAVLTNVLLIGFSFPTLLYFSDSPYTILWVVVIIEHIVICLRFLIRFLIKDETHLIRKRRAATDFLKSCILDQNQMNIIDEILQQPVVQTPLEIYENNNNSINSDKKNQ</sequence>